<dbReference type="InterPro" id="IPR046494">
    <property type="entry name" value="DUF6587"/>
</dbReference>
<keyword evidence="1" id="KW-1133">Transmembrane helix</keyword>
<dbReference type="OrthoDB" id="7283109at2"/>
<dbReference type="Proteomes" id="UP000247512">
    <property type="component" value="Unassembled WGS sequence"/>
</dbReference>
<dbReference type="EMBL" id="CP019875">
    <property type="protein sequence ID" value="AQU87749.1"/>
    <property type="molecule type" value="Genomic_DNA"/>
</dbReference>
<gene>
    <name evidence="2" type="ORF">B0W47_09980</name>
    <name evidence="3" type="ORF">CDI09_13175</name>
</gene>
<dbReference type="RefSeq" id="WP_078525771.1">
    <property type="nucleotide sequence ID" value="NZ_CP019875.1"/>
</dbReference>
<feature type="transmembrane region" description="Helical" evidence="1">
    <location>
        <begin position="6"/>
        <end position="24"/>
    </location>
</feature>
<accession>A0A9N7H100</accession>
<keyword evidence="1" id="KW-0472">Membrane</keyword>
<name>A0A9N7H100_9PROT</name>
<dbReference type="KEGG" id="kna:B0W47_09980"/>
<dbReference type="EMBL" id="NIRT01000029">
    <property type="protein sequence ID" value="PYD65484.1"/>
    <property type="molecule type" value="Genomic_DNA"/>
</dbReference>
<dbReference type="Pfam" id="PF20228">
    <property type="entry name" value="DUF6587"/>
    <property type="match status" value="1"/>
</dbReference>
<reference evidence="3 5" key="3">
    <citation type="submission" date="2017-06" db="EMBL/GenBank/DDBJ databases">
        <title>A draft genome sequence of Komagataeibacter nataicola LMG 1536.</title>
        <authorList>
            <person name="Skraban J."/>
            <person name="Cleenwerck I."/>
            <person name="Vandamme P."/>
            <person name="Trcek J."/>
        </authorList>
    </citation>
    <scope>NUCLEOTIDE SEQUENCE [LARGE SCALE GENOMIC DNA]</scope>
    <source>
        <strain evidence="3 5">LMG 1536</strain>
    </source>
</reference>
<keyword evidence="5" id="KW-1185">Reference proteome</keyword>
<sequence>MHAAGWLQALVAAALVMACAAYWLGRLFPPLGYKGWQATAGLLRGLHAPQALIRHARTRARPRPRGGCGSCSGCAGNDCGPKT</sequence>
<evidence type="ECO:0000313" key="5">
    <source>
        <dbReference type="Proteomes" id="UP000247512"/>
    </source>
</evidence>
<proteinExistence type="predicted"/>
<dbReference type="Proteomes" id="UP000189683">
    <property type="component" value="Chromosome"/>
</dbReference>
<protein>
    <submittedName>
        <fullName evidence="2">Uncharacterized protein</fullName>
    </submittedName>
</protein>
<reference evidence="2" key="2">
    <citation type="submission" date="2017-02" db="EMBL/GenBank/DDBJ databases">
        <authorList>
            <person name="Zhang H."/>
        </authorList>
    </citation>
    <scope>NUCLEOTIDE SEQUENCE</scope>
    <source>
        <strain evidence="2">RZS01</strain>
    </source>
</reference>
<reference evidence="4" key="1">
    <citation type="submission" date="2017-02" db="EMBL/GenBank/DDBJ databases">
        <title>zhang.</title>
        <authorList>
            <person name="Zhang H."/>
        </authorList>
    </citation>
    <scope>NUCLEOTIDE SEQUENCE [LARGE SCALE GENOMIC DNA]</scope>
    <source>
        <strain evidence="4">RZS01</strain>
    </source>
</reference>
<evidence type="ECO:0000313" key="3">
    <source>
        <dbReference type="EMBL" id="PYD65484.1"/>
    </source>
</evidence>
<evidence type="ECO:0000313" key="4">
    <source>
        <dbReference type="Proteomes" id="UP000189683"/>
    </source>
</evidence>
<keyword evidence="1" id="KW-0812">Transmembrane</keyword>
<organism evidence="2 4">
    <name type="scientific">Komagataeibacter nataicola</name>
    <dbReference type="NCBI Taxonomy" id="265960"/>
    <lineage>
        <taxon>Bacteria</taxon>
        <taxon>Pseudomonadati</taxon>
        <taxon>Pseudomonadota</taxon>
        <taxon>Alphaproteobacteria</taxon>
        <taxon>Acetobacterales</taxon>
        <taxon>Acetobacteraceae</taxon>
        <taxon>Komagataeibacter</taxon>
    </lineage>
</organism>
<dbReference type="AlphaFoldDB" id="A0A9N7H100"/>
<evidence type="ECO:0000313" key="2">
    <source>
        <dbReference type="EMBL" id="AQU87749.1"/>
    </source>
</evidence>
<evidence type="ECO:0000256" key="1">
    <source>
        <dbReference type="SAM" id="Phobius"/>
    </source>
</evidence>